<dbReference type="InterPro" id="IPR002843">
    <property type="entry name" value="ATPase_V0-cplx_csu/dsu"/>
</dbReference>
<accession>A0A9D2T9H5</accession>
<protein>
    <submittedName>
        <fullName evidence="4">V-type ATPase subunit</fullName>
    </submittedName>
</protein>
<dbReference type="Gene3D" id="1.20.1690.10">
    <property type="entry name" value="V-type ATP synthase subunit C domain"/>
    <property type="match status" value="2"/>
</dbReference>
<evidence type="ECO:0000256" key="1">
    <source>
        <dbReference type="ARBA" id="ARBA00006709"/>
    </source>
</evidence>
<dbReference type="SUPFAM" id="SSF103486">
    <property type="entry name" value="V-type ATP synthase subunit C"/>
    <property type="match status" value="1"/>
</dbReference>
<dbReference type="InterPro" id="IPR035067">
    <property type="entry name" value="V-type_ATPase_csu/dsu"/>
</dbReference>
<comment type="similarity">
    <text evidence="1">Belongs to the V-ATPase V0D/AC39 subunit family.</text>
</comment>
<sequence length="325" mass="36182">MFDTKYTYAVARIRALETGLFTSSVIEQLLACDTEQQCLQLIQEKGWGDADTPLNAEAILSREQEKIWETIRELGVDMSVFDVLSYPNLFHNLKAAVKDACTQEDGRTMNIYYEDTAIPADEMLEIIRSKDFSRLPENMAAAARDAYETLLHTRDGQLCDVIIDKAALEAIYEAGKAAKDSIIRDYAESVVAVADIKIAVRAQKTAKSIDFMKRAMAPCQSLNVDQLARAAVSGMDAITEYLAGTAYAEGAAAIAQSPSAFGRWCDNRMMETMQSQKYEAFSVGPLVAYILARENEIKTVRIILSGKQNGFSNDSIRERVREMYV</sequence>
<dbReference type="PANTHER" id="PTHR38682">
    <property type="entry name" value="V-TYPE ATP SYNTHASE SUBUNIT C"/>
    <property type="match status" value="1"/>
</dbReference>
<reference evidence="4" key="2">
    <citation type="submission" date="2021-04" db="EMBL/GenBank/DDBJ databases">
        <authorList>
            <person name="Gilroy R."/>
        </authorList>
    </citation>
    <scope>NUCLEOTIDE SEQUENCE</scope>
    <source>
        <strain evidence="4">ChiBcec2-3848</strain>
    </source>
</reference>
<organism evidence="4 5">
    <name type="scientific">Candidatus Blautia merdavium</name>
    <dbReference type="NCBI Taxonomy" id="2838494"/>
    <lineage>
        <taxon>Bacteria</taxon>
        <taxon>Bacillati</taxon>
        <taxon>Bacillota</taxon>
        <taxon>Clostridia</taxon>
        <taxon>Lachnospirales</taxon>
        <taxon>Lachnospiraceae</taxon>
        <taxon>Blautia</taxon>
    </lineage>
</organism>
<dbReference type="EMBL" id="DWVZ01000014">
    <property type="protein sequence ID" value="HJC62275.1"/>
    <property type="molecule type" value="Genomic_DNA"/>
</dbReference>
<proteinExistence type="inferred from homology"/>
<dbReference type="InterPro" id="IPR044911">
    <property type="entry name" value="V-type_ATPase_csu/dsu_dom_3"/>
</dbReference>
<dbReference type="Gene3D" id="1.10.132.50">
    <property type="entry name" value="ATP synthase (C/AC39) subunit, domain 3"/>
    <property type="match status" value="1"/>
</dbReference>
<gene>
    <name evidence="4" type="ORF">H9753_01470</name>
</gene>
<name>A0A9D2T9H5_9FIRM</name>
<dbReference type="InterPro" id="IPR050873">
    <property type="entry name" value="V-ATPase_V0D/AC39_subunit"/>
</dbReference>
<evidence type="ECO:0000256" key="2">
    <source>
        <dbReference type="ARBA" id="ARBA00022448"/>
    </source>
</evidence>
<evidence type="ECO:0000313" key="5">
    <source>
        <dbReference type="Proteomes" id="UP000823886"/>
    </source>
</evidence>
<dbReference type="Proteomes" id="UP000823886">
    <property type="component" value="Unassembled WGS sequence"/>
</dbReference>
<evidence type="ECO:0000256" key="3">
    <source>
        <dbReference type="ARBA" id="ARBA00023065"/>
    </source>
</evidence>
<evidence type="ECO:0000313" key="4">
    <source>
        <dbReference type="EMBL" id="HJC62275.1"/>
    </source>
</evidence>
<comment type="caution">
    <text evidence="4">The sequence shown here is derived from an EMBL/GenBank/DDBJ whole genome shotgun (WGS) entry which is preliminary data.</text>
</comment>
<dbReference type="AlphaFoldDB" id="A0A9D2T9H5"/>
<reference evidence="4" key="1">
    <citation type="journal article" date="2021" name="PeerJ">
        <title>Extensive microbial diversity within the chicken gut microbiome revealed by metagenomics and culture.</title>
        <authorList>
            <person name="Gilroy R."/>
            <person name="Ravi A."/>
            <person name="Getino M."/>
            <person name="Pursley I."/>
            <person name="Horton D.L."/>
            <person name="Alikhan N.F."/>
            <person name="Baker D."/>
            <person name="Gharbi K."/>
            <person name="Hall N."/>
            <person name="Watson M."/>
            <person name="Adriaenssens E.M."/>
            <person name="Foster-Nyarko E."/>
            <person name="Jarju S."/>
            <person name="Secka A."/>
            <person name="Antonio M."/>
            <person name="Oren A."/>
            <person name="Chaudhuri R.R."/>
            <person name="La Ragione R."/>
            <person name="Hildebrand F."/>
            <person name="Pallen M.J."/>
        </authorList>
    </citation>
    <scope>NUCLEOTIDE SEQUENCE</scope>
    <source>
        <strain evidence="4">ChiBcec2-3848</strain>
    </source>
</reference>
<dbReference type="GO" id="GO:0046961">
    <property type="term" value="F:proton-transporting ATPase activity, rotational mechanism"/>
    <property type="evidence" value="ECO:0007669"/>
    <property type="project" value="InterPro"/>
</dbReference>
<dbReference type="InterPro" id="IPR036079">
    <property type="entry name" value="ATPase_csu/dsu_sf"/>
</dbReference>
<keyword evidence="2" id="KW-0813">Transport</keyword>
<dbReference type="Pfam" id="PF01992">
    <property type="entry name" value="vATP-synt_AC39"/>
    <property type="match status" value="1"/>
</dbReference>
<dbReference type="PANTHER" id="PTHR38682:SF1">
    <property type="entry name" value="V-TYPE ATP SYNTHASE SUBUNIT C"/>
    <property type="match status" value="1"/>
</dbReference>
<keyword evidence="3" id="KW-0406">Ion transport</keyword>